<gene>
    <name evidence="2" type="ORF">UREOM_4970</name>
</gene>
<evidence type="ECO:0000313" key="2">
    <source>
        <dbReference type="EMBL" id="GAA5414786.1"/>
    </source>
</evidence>
<dbReference type="Gene3D" id="1.10.3120.10">
    <property type="entry name" value="Trigger factor, C-terminal domain"/>
    <property type="match status" value="1"/>
</dbReference>
<dbReference type="RefSeq" id="WP_353289946.1">
    <property type="nucleotide sequence ID" value="NZ_BAABQM010000003.1"/>
</dbReference>
<name>A0ABP9U619_9BACT</name>
<keyword evidence="3" id="KW-1185">Reference proteome</keyword>
<sequence length="217" mass="25630">MENTIKSKIVEKREIDWKTPIVISELRIDPQVLEMHKQRINTVFANLSEQERDQQLHNVVLRDNLFSQAMDRLVQSYTFDIDAEELAQYKQAIISSFGEDKNQYAEEIANKLIMKALIFADLQKEFDITITDQELVKILQDYYQQTNQPIRDFMSDKQRFESAKQTLLEEKTTAFIIEKFPRDLTELEKKLYASLDELRKQESQATQQQAEATKEEK</sequence>
<proteinExistence type="predicted"/>
<evidence type="ECO:0008006" key="4">
    <source>
        <dbReference type="Google" id="ProtNLM"/>
    </source>
</evidence>
<organism evidence="2 3">
    <name type="scientific">Ureaplasma ceti</name>
    <dbReference type="NCBI Taxonomy" id="3119530"/>
    <lineage>
        <taxon>Bacteria</taxon>
        <taxon>Bacillati</taxon>
        <taxon>Mycoplasmatota</taxon>
        <taxon>Mycoplasmoidales</taxon>
        <taxon>Mycoplasmoidaceae</taxon>
        <taxon>Ureaplasma</taxon>
    </lineage>
</organism>
<feature type="coiled-coil region" evidence="1">
    <location>
        <begin position="184"/>
        <end position="215"/>
    </location>
</feature>
<dbReference type="InterPro" id="IPR027304">
    <property type="entry name" value="Trigger_fact/SurA_dom_sf"/>
</dbReference>
<dbReference type="SUPFAM" id="SSF109998">
    <property type="entry name" value="Triger factor/SurA peptide-binding domain-like"/>
    <property type="match status" value="1"/>
</dbReference>
<evidence type="ECO:0000313" key="3">
    <source>
        <dbReference type="Proteomes" id="UP001449582"/>
    </source>
</evidence>
<dbReference type="InterPro" id="IPR037041">
    <property type="entry name" value="Trigger_fac_C_sf"/>
</dbReference>
<protein>
    <recommendedName>
        <fullName evidence="4">Trigger factor</fullName>
    </recommendedName>
</protein>
<evidence type="ECO:0000256" key="1">
    <source>
        <dbReference type="SAM" id="Coils"/>
    </source>
</evidence>
<comment type="caution">
    <text evidence="2">The sequence shown here is derived from an EMBL/GenBank/DDBJ whole genome shotgun (WGS) entry which is preliminary data.</text>
</comment>
<dbReference type="InterPro" id="IPR054820">
    <property type="entry name" value="MPN555-like"/>
</dbReference>
<accession>A0ABP9U619</accession>
<dbReference type="NCBIfam" id="NF045756">
    <property type="entry name" value="MPN555"/>
    <property type="match status" value="1"/>
</dbReference>
<dbReference type="EMBL" id="BAABQM010000003">
    <property type="protein sequence ID" value="GAA5414786.1"/>
    <property type="molecule type" value="Genomic_DNA"/>
</dbReference>
<dbReference type="Proteomes" id="UP001449582">
    <property type="component" value="Unassembled WGS sequence"/>
</dbReference>
<reference evidence="2" key="1">
    <citation type="submission" date="2024-02" db="EMBL/GenBank/DDBJ databases">
        <title>Draft genome sequence of new strains in genus Ureaplasma.</title>
        <authorList>
            <person name="Nakajima Y."/>
            <person name="Segawa T."/>
        </authorList>
    </citation>
    <scope>NUCLEOTIDE SEQUENCE [LARGE SCALE GENOMIC DNA]</scope>
    <source>
        <strain evidence="2">OM1</strain>
    </source>
</reference>
<keyword evidence="1" id="KW-0175">Coiled coil</keyword>